<proteinExistence type="predicted"/>
<evidence type="ECO:0000313" key="2">
    <source>
        <dbReference type="EMBL" id="RAM02926.1"/>
    </source>
</evidence>
<reference evidence="1 4" key="2">
    <citation type="submission" date="2019-02" db="EMBL/GenBank/DDBJ databases">
        <title>Complete genome sequence of Desulfobacter hydrogenophilus AcRS1.</title>
        <authorList>
            <person name="Marietou A."/>
            <person name="Lund M.B."/>
            <person name="Marshall I.P.G."/>
            <person name="Schreiber L."/>
            <person name="Jorgensen B."/>
        </authorList>
    </citation>
    <scope>NUCLEOTIDE SEQUENCE [LARGE SCALE GENOMIC DNA]</scope>
    <source>
        <strain evidence="1 4">AcRS1</strain>
    </source>
</reference>
<sequence>MQFLNGLKDRILTLGKKHGNTGKTITFSQPCVNSDADTYTDQCMLCSENQGKNLVVATLESRFSDEMVDYALDMAKRMDYGIIAVNAANLTYDVTSFFSTTQEELYTDFKETAAKNVAQFEAKAADLGLKFAHTTSQAGVDHAIADITKECGHIEFIISENKRPAAIRDAAVNQDRIAQRLCVYSVN</sequence>
<dbReference type="Proteomes" id="UP000248798">
    <property type="component" value="Unassembled WGS sequence"/>
</dbReference>
<dbReference type="OrthoDB" id="5418016at2"/>
<evidence type="ECO:0000313" key="1">
    <source>
        <dbReference type="EMBL" id="QBH11712.1"/>
    </source>
</evidence>
<dbReference type="Proteomes" id="UP000293902">
    <property type="component" value="Chromosome"/>
</dbReference>
<dbReference type="EMBL" id="QLNI01000009">
    <property type="protein sequence ID" value="RAM02926.1"/>
    <property type="molecule type" value="Genomic_DNA"/>
</dbReference>
<accession>A0A328FFF4</accession>
<dbReference type="SUPFAM" id="SSF52402">
    <property type="entry name" value="Adenine nucleotide alpha hydrolases-like"/>
    <property type="match status" value="1"/>
</dbReference>
<dbReference type="Gene3D" id="3.40.50.620">
    <property type="entry name" value="HUPs"/>
    <property type="match status" value="1"/>
</dbReference>
<dbReference type="EMBL" id="CP036313">
    <property type="protein sequence ID" value="QBH11712.1"/>
    <property type="molecule type" value="Genomic_DNA"/>
</dbReference>
<dbReference type="InterPro" id="IPR014729">
    <property type="entry name" value="Rossmann-like_a/b/a_fold"/>
</dbReference>
<dbReference type="AlphaFoldDB" id="A0A328FFF4"/>
<name>A0A328FFF4_9BACT</name>
<keyword evidence="4" id="KW-1185">Reference proteome</keyword>
<reference evidence="2 3" key="1">
    <citation type="submission" date="2018-06" db="EMBL/GenBank/DDBJ databases">
        <title>Complete Genome Sequence of Desulfobacter hydrogenophilus (DSM3380).</title>
        <authorList>
            <person name="Marietou A."/>
            <person name="Schreiber L."/>
            <person name="Marshall I."/>
            <person name="Jorgensen B."/>
        </authorList>
    </citation>
    <scope>NUCLEOTIDE SEQUENCE [LARGE SCALE GENOMIC DNA]</scope>
    <source>
        <strain evidence="2 3">DSM 3380</strain>
    </source>
</reference>
<gene>
    <name evidence="2" type="ORF">DO021_05870</name>
    <name evidence="1" type="ORF">EYB58_01500</name>
</gene>
<evidence type="ECO:0000313" key="3">
    <source>
        <dbReference type="Proteomes" id="UP000248798"/>
    </source>
</evidence>
<dbReference type="RefSeq" id="WP_111954664.1">
    <property type="nucleotide sequence ID" value="NZ_CP036313.1"/>
</dbReference>
<organism evidence="2 3">
    <name type="scientific">Desulfobacter hydrogenophilus</name>
    <dbReference type="NCBI Taxonomy" id="2291"/>
    <lineage>
        <taxon>Bacteria</taxon>
        <taxon>Pseudomonadati</taxon>
        <taxon>Thermodesulfobacteriota</taxon>
        <taxon>Desulfobacteria</taxon>
        <taxon>Desulfobacterales</taxon>
        <taxon>Desulfobacteraceae</taxon>
        <taxon>Desulfobacter</taxon>
    </lineage>
</organism>
<evidence type="ECO:0000313" key="4">
    <source>
        <dbReference type="Proteomes" id="UP000293902"/>
    </source>
</evidence>
<protein>
    <submittedName>
        <fullName evidence="2">Uncharacterized protein</fullName>
    </submittedName>
</protein>